<dbReference type="InterPro" id="IPR021678">
    <property type="entry name" value="DUF3263"/>
</dbReference>
<sequence length="125" mass="14427">MFLRRVRSHAQLTDAGFQEEDAPRAVTMEPMSEPQFEADREAPGLSEMEMAILEFERGWWKFAAAKEQAIAAEFAMSPTQYYQLLNKLIDTPAALAAQPLLVKRLRRMREARQRERSSGRRGTRQ</sequence>
<proteinExistence type="predicted"/>
<evidence type="ECO:0000313" key="2">
    <source>
        <dbReference type="Proteomes" id="UP000316181"/>
    </source>
</evidence>
<dbReference type="Proteomes" id="UP000316181">
    <property type="component" value="Unassembled WGS sequence"/>
</dbReference>
<dbReference type="Pfam" id="PF11662">
    <property type="entry name" value="DUF3263"/>
    <property type="match status" value="1"/>
</dbReference>
<protein>
    <submittedName>
        <fullName evidence="1">Uncharacterized protein DUF3263</fullName>
    </submittedName>
</protein>
<accession>A0A542SNX0</accession>
<dbReference type="AlphaFoldDB" id="A0A542SNX0"/>
<gene>
    <name evidence="1" type="ORF">FB389_0998</name>
</gene>
<evidence type="ECO:0000313" key="1">
    <source>
        <dbReference type="EMBL" id="TQK76331.1"/>
    </source>
</evidence>
<dbReference type="EMBL" id="VFNV01000001">
    <property type="protein sequence ID" value="TQK76331.1"/>
    <property type="molecule type" value="Genomic_DNA"/>
</dbReference>
<keyword evidence="2" id="KW-1185">Reference proteome</keyword>
<name>A0A542SNX0_9MICO</name>
<comment type="caution">
    <text evidence="1">The sequence shown here is derived from an EMBL/GenBank/DDBJ whole genome shotgun (WGS) entry which is preliminary data.</text>
</comment>
<organism evidence="1 2">
    <name type="scientific">Rarobacter incanus</name>
    <dbReference type="NCBI Taxonomy" id="153494"/>
    <lineage>
        <taxon>Bacteria</taxon>
        <taxon>Bacillati</taxon>
        <taxon>Actinomycetota</taxon>
        <taxon>Actinomycetes</taxon>
        <taxon>Micrococcales</taxon>
        <taxon>Rarobacteraceae</taxon>
        <taxon>Rarobacter</taxon>
    </lineage>
</organism>
<reference evidence="1 2" key="1">
    <citation type="submission" date="2019-06" db="EMBL/GenBank/DDBJ databases">
        <title>Sequencing the genomes of 1000 actinobacteria strains.</title>
        <authorList>
            <person name="Klenk H.-P."/>
        </authorList>
    </citation>
    <scope>NUCLEOTIDE SEQUENCE [LARGE SCALE GENOMIC DNA]</scope>
    <source>
        <strain evidence="1 2">DSM 10596</strain>
    </source>
</reference>